<dbReference type="RefSeq" id="WP_350725017.1">
    <property type="nucleotide sequence ID" value="NZ_JBEPCO010000063.1"/>
</dbReference>
<dbReference type="Proteomes" id="UP001490330">
    <property type="component" value="Unassembled WGS sequence"/>
</dbReference>
<gene>
    <name evidence="1" type="ORF">ABT322_39825</name>
</gene>
<organism evidence="1 2">
    <name type="scientific">Streptomyces flaveolus</name>
    <dbReference type="NCBI Taxonomy" id="67297"/>
    <lineage>
        <taxon>Bacteria</taxon>
        <taxon>Bacillati</taxon>
        <taxon>Actinomycetota</taxon>
        <taxon>Actinomycetes</taxon>
        <taxon>Kitasatosporales</taxon>
        <taxon>Streptomycetaceae</taxon>
        <taxon>Streptomyces</taxon>
    </lineage>
</organism>
<reference evidence="1 2" key="1">
    <citation type="submission" date="2024-06" db="EMBL/GenBank/DDBJ databases">
        <title>The Natural Products Discovery Center: Release of the First 8490 Sequenced Strains for Exploring Actinobacteria Biosynthetic Diversity.</title>
        <authorList>
            <person name="Kalkreuter E."/>
            <person name="Kautsar S.A."/>
            <person name="Yang D."/>
            <person name="Bader C.D."/>
            <person name="Teijaro C.N."/>
            <person name="Fluegel L."/>
            <person name="Davis C.M."/>
            <person name="Simpson J.R."/>
            <person name="Lauterbach L."/>
            <person name="Steele A.D."/>
            <person name="Gui C."/>
            <person name="Meng S."/>
            <person name="Li G."/>
            <person name="Viehrig K."/>
            <person name="Ye F."/>
            <person name="Su P."/>
            <person name="Kiefer A.F."/>
            <person name="Nichols A."/>
            <person name="Cepeda A.J."/>
            <person name="Yan W."/>
            <person name="Fan B."/>
            <person name="Jiang Y."/>
            <person name="Adhikari A."/>
            <person name="Zheng C.-J."/>
            <person name="Schuster L."/>
            <person name="Cowan T.M."/>
            <person name="Smanski M.J."/>
            <person name="Chevrette M.G."/>
            <person name="De Carvalho L.P.S."/>
            <person name="Shen B."/>
        </authorList>
    </citation>
    <scope>NUCLEOTIDE SEQUENCE [LARGE SCALE GENOMIC DNA]</scope>
    <source>
        <strain evidence="1 2">NPDC000632</strain>
    </source>
</reference>
<evidence type="ECO:0000313" key="2">
    <source>
        <dbReference type="Proteomes" id="UP001490330"/>
    </source>
</evidence>
<sequence length="116" mass="12885">MRPLHRLASATVALARVLFLPREAMSHARVPDWDTAPAEPFGAACRIRVDGSGVTASCHNPYPDTDEVRLHIECARWWDLDSDGPAVEAGPAQTVRLDGRCWKDVRTAWVSHRRAS</sequence>
<evidence type="ECO:0000313" key="1">
    <source>
        <dbReference type="EMBL" id="MER6909741.1"/>
    </source>
</evidence>
<accession>A0ABV1VTD0</accession>
<protein>
    <recommendedName>
        <fullName evidence="3">Secreted protein</fullName>
    </recommendedName>
</protein>
<keyword evidence="2" id="KW-1185">Reference proteome</keyword>
<proteinExistence type="predicted"/>
<name>A0ABV1VTD0_9ACTN</name>
<evidence type="ECO:0008006" key="3">
    <source>
        <dbReference type="Google" id="ProtNLM"/>
    </source>
</evidence>
<comment type="caution">
    <text evidence="1">The sequence shown here is derived from an EMBL/GenBank/DDBJ whole genome shotgun (WGS) entry which is preliminary data.</text>
</comment>
<dbReference type="EMBL" id="JBEPCV010000077">
    <property type="protein sequence ID" value="MER6909741.1"/>
    <property type="molecule type" value="Genomic_DNA"/>
</dbReference>